<dbReference type="GO" id="GO:0016616">
    <property type="term" value="F:oxidoreductase activity, acting on the CH-OH group of donors, NAD or NADP as acceptor"/>
    <property type="evidence" value="ECO:0007669"/>
    <property type="project" value="InterPro"/>
</dbReference>
<accession>A0A8T2P4X0</accession>
<dbReference type="InterPro" id="IPR006140">
    <property type="entry name" value="D-isomer_DH_NAD-bd"/>
</dbReference>
<dbReference type="SUPFAM" id="SSF52283">
    <property type="entry name" value="Formate/glycerate dehydrogenase catalytic domain-like"/>
    <property type="match status" value="1"/>
</dbReference>
<gene>
    <name evidence="5" type="ORF">JZ751_007063</name>
</gene>
<dbReference type="GO" id="GO:0006357">
    <property type="term" value="P:regulation of transcription by RNA polymerase II"/>
    <property type="evidence" value="ECO:0007669"/>
    <property type="project" value="TreeGrafter"/>
</dbReference>
<reference evidence="5" key="1">
    <citation type="thesis" date="2021" institute="BYU ScholarsArchive" country="Provo, UT, USA">
        <title>Applications of and Algorithms for Genome Assembly and Genomic Analyses with an Emphasis on Marine Teleosts.</title>
        <authorList>
            <person name="Pickett B.D."/>
        </authorList>
    </citation>
    <scope>NUCLEOTIDE SEQUENCE</scope>
    <source>
        <strain evidence="5">HI-2016</strain>
    </source>
</reference>
<dbReference type="GO" id="GO:0005634">
    <property type="term" value="C:nucleus"/>
    <property type="evidence" value="ECO:0007669"/>
    <property type="project" value="TreeGrafter"/>
</dbReference>
<comment type="similarity">
    <text evidence="1">Belongs to the D-isomer specific 2-hydroxyacid dehydrogenase family.</text>
</comment>
<dbReference type="InterPro" id="IPR006139">
    <property type="entry name" value="D-isomer_2_OHA_DH_cat_dom"/>
</dbReference>
<sequence>MALMDKHKVKRQRLDRICEGIRPPILNGPMHPRPLVALLDGRDCTVEMPILKDVATVAFCDAQSTQEIHEKVLNEAVGALLYHTITLSRDDLDKFKGLRIIVRIGSGFDNVDIKAAAELGIAVCNVPSSSVEETADTALCLILNLYRRVTWMHQALREGTRASSVEQIREVAGGAARIRGETLGIIGLGRVGQAVALRAKAFGFGVIFYDPYLPDGVERSLGLQRMSTLQDLLIHSDCGALKDAPNLICTPHTSWYSEQASIEAREEAAREVRRAITGRIPDSLKNCVNKEYLMAASQWPSIDPSAVHPELNGAAAYRFPAGLIGVTAGALPGAGAGVEGIVSASLPLAHGIAPISHPPHTPSPGQPSKAEADRDIPADQ</sequence>
<dbReference type="EMBL" id="JAFBMS010000015">
    <property type="protein sequence ID" value="KAG9346746.1"/>
    <property type="molecule type" value="Genomic_DNA"/>
</dbReference>
<dbReference type="InterPro" id="IPR029752">
    <property type="entry name" value="D-isomer_DH_CS1"/>
</dbReference>
<feature type="compositionally biased region" description="Basic and acidic residues" evidence="2">
    <location>
        <begin position="370"/>
        <end position="380"/>
    </location>
</feature>
<dbReference type="GO" id="GO:0003714">
    <property type="term" value="F:transcription corepressor activity"/>
    <property type="evidence" value="ECO:0007669"/>
    <property type="project" value="TreeGrafter"/>
</dbReference>
<feature type="domain" description="D-isomer specific 2-hydroxyacid dehydrogenase NAD-binding" evidence="4">
    <location>
        <begin position="140"/>
        <end position="238"/>
    </location>
</feature>
<dbReference type="AlphaFoldDB" id="A0A8T2P4X0"/>
<dbReference type="InterPro" id="IPR036291">
    <property type="entry name" value="NAD(P)-bd_dom_sf"/>
</dbReference>
<keyword evidence="6" id="KW-1185">Reference proteome</keyword>
<dbReference type="GO" id="GO:0051287">
    <property type="term" value="F:NAD binding"/>
    <property type="evidence" value="ECO:0007669"/>
    <property type="project" value="InterPro"/>
</dbReference>
<dbReference type="PANTHER" id="PTHR46029">
    <property type="entry name" value="C-TERMINAL-BINDING PROTEIN"/>
    <property type="match status" value="1"/>
</dbReference>
<dbReference type="Proteomes" id="UP000824540">
    <property type="component" value="Unassembled WGS sequence"/>
</dbReference>
<dbReference type="PROSITE" id="PS00065">
    <property type="entry name" value="D_2_HYDROXYACID_DH_1"/>
    <property type="match status" value="1"/>
</dbReference>
<dbReference type="OrthoDB" id="9991913at2759"/>
<dbReference type="SUPFAM" id="SSF51735">
    <property type="entry name" value="NAD(P)-binding Rossmann-fold domains"/>
    <property type="match status" value="1"/>
</dbReference>
<evidence type="ECO:0000256" key="2">
    <source>
        <dbReference type="SAM" id="MobiDB-lite"/>
    </source>
</evidence>
<dbReference type="GO" id="GO:0001221">
    <property type="term" value="F:transcription coregulator binding"/>
    <property type="evidence" value="ECO:0007669"/>
    <property type="project" value="TreeGrafter"/>
</dbReference>
<feature type="compositionally biased region" description="Pro residues" evidence="2">
    <location>
        <begin position="356"/>
        <end position="365"/>
    </location>
</feature>
<dbReference type="Pfam" id="PF02826">
    <property type="entry name" value="2-Hacid_dh_C"/>
    <property type="match status" value="1"/>
</dbReference>
<dbReference type="PANTHER" id="PTHR46029:SF1">
    <property type="entry name" value="C-TERMINAL BINDING PROTEIN-LIKE"/>
    <property type="match status" value="1"/>
</dbReference>
<evidence type="ECO:0000313" key="5">
    <source>
        <dbReference type="EMBL" id="KAG9346746.1"/>
    </source>
</evidence>
<proteinExistence type="inferred from homology"/>
<feature type="domain" description="D-isomer specific 2-hydroxyacid dehydrogenase catalytic" evidence="3">
    <location>
        <begin position="44"/>
        <end position="289"/>
    </location>
</feature>
<comment type="caution">
    <text evidence="5">The sequence shown here is derived from an EMBL/GenBank/DDBJ whole genome shotgun (WGS) entry which is preliminary data.</text>
</comment>
<evidence type="ECO:0000259" key="3">
    <source>
        <dbReference type="Pfam" id="PF00389"/>
    </source>
</evidence>
<evidence type="ECO:0000256" key="1">
    <source>
        <dbReference type="RuleBase" id="RU003719"/>
    </source>
</evidence>
<dbReference type="GO" id="GO:0140297">
    <property type="term" value="F:DNA-binding transcription factor binding"/>
    <property type="evidence" value="ECO:0007669"/>
    <property type="project" value="TreeGrafter"/>
</dbReference>
<evidence type="ECO:0000313" key="6">
    <source>
        <dbReference type="Proteomes" id="UP000824540"/>
    </source>
</evidence>
<name>A0A8T2P4X0_9TELE</name>
<dbReference type="FunFam" id="3.40.50.720:FF:000014">
    <property type="entry name" value="C-terminal-binding protein 1 isoform 2"/>
    <property type="match status" value="1"/>
</dbReference>
<protein>
    <recommendedName>
        <fullName evidence="7">C-terminal binding protein 1</fullName>
    </recommendedName>
</protein>
<dbReference type="InterPro" id="IPR051638">
    <property type="entry name" value="CTBP_dehydrogenase"/>
</dbReference>
<keyword evidence="1" id="KW-0560">Oxidoreductase</keyword>
<dbReference type="Gene3D" id="3.40.50.720">
    <property type="entry name" value="NAD(P)-binding Rossmann-like Domain"/>
    <property type="match status" value="2"/>
</dbReference>
<organism evidence="5 6">
    <name type="scientific">Albula glossodonta</name>
    <name type="common">roundjaw bonefish</name>
    <dbReference type="NCBI Taxonomy" id="121402"/>
    <lineage>
        <taxon>Eukaryota</taxon>
        <taxon>Metazoa</taxon>
        <taxon>Chordata</taxon>
        <taxon>Craniata</taxon>
        <taxon>Vertebrata</taxon>
        <taxon>Euteleostomi</taxon>
        <taxon>Actinopterygii</taxon>
        <taxon>Neopterygii</taxon>
        <taxon>Teleostei</taxon>
        <taxon>Albuliformes</taxon>
        <taxon>Albulidae</taxon>
        <taxon>Albula</taxon>
    </lineage>
</organism>
<evidence type="ECO:0008006" key="7">
    <source>
        <dbReference type="Google" id="ProtNLM"/>
    </source>
</evidence>
<evidence type="ECO:0000259" key="4">
    <source>
        <dbReference type="Pfam" id="PF02826"/>
    </source>
</evidence>
<dbReference type="Pfam" id="PF00389">
    <property type="entry name" value="2-Hacid_dh"/>
    <property type="match status" value="1"/>
</dbReference>
<dbReference type="GO" id="GO:0003713">
    <property type="term" value="F:transcription coactivator activity"/>
    <property type="evidence" value="ECO:0007669"/>
    <property type="project" value="TreeGrafter"/>
</dbReference>
<feature type="region of interest" description="Disordered" evidence="2">
    <location>
        <begin position="352"/>
        <end position="380"/>
    </location>
</feature>